<evidence type="ECO:0000313" key="2">
    <source>
        <dbReference type="Proteomes" id="UP000009399"/>
    </source>
</evidence>
<reference evidence="1 2" key="1">
    <citation type="journal article" date="2013" name="Genome Announc.">
        <title>Complete Genome Sequence of Mycoplasma hyorhinis Strain SK76.</title>
        <authorList>
            <person name="Goodison S."/>
            <person name="Urquidi V."/>
            <person name="Kumar D."/>
            <person name="Reyes L."/>
            <person name="Rosser C.J."/>
        </authorList>
    </citation>
    <scope>NUCLEOTIDE SEQUENCE [LARGE SCALE GENOMIC DNA]</scope>
    <source>
        <strain evidence="1 2">SK76</strain>
    </source>
</reference>
<proteinExistence type="predicted"/>
<dbReference type="KEGG" id="mhs:MOS_775"/>
<dbReference type="GeneID" id="93248895"/>
<dbReference type="AlphaFoldDB" id="A0AAI8FE77"/>
<protein>
    <submittedName>
        <fullName evidence="1">Uncharacterized protein</fullName>
    </submittedName>
</protein>
<dbReference type="Proteomes" id="UP000009399">
    <property type="component" value="Chromosome"/>
</dbReference>
<dbReference type="EMBL" id="CP003914">
    <property type="protein sequence ID" value="AFX74676.1"/>
    <property type="molecule type" value="Genomic_DNA"/>
</dbReference>
<gene>
    <name evidence="1" type="ORF">MOS_775</name>
</gene>
<evidence type="ECO:0000313" key="1">
    <source>
        <dbReference type="EMBL" id="AFX74676.1"/>
    </source>
</evidence>
<sequence>MGNYIGHACEKSANKIVEDIKKNGYSIQDMKVKRDLKTDKPATRVSVVKSRTR</sequence>
<name>A0AAI8FE77_MESHY</name>
<accession>A0AAI8FE77</accession>
<dbReference type="RefSeq" id="WP_014335778.1">
    <property type="nucleotide sequence ID" value="NC_019552.1"/>
</dbReference>
<organism evidence="1 2">
    <name type="scientific">Mesomycoplasma hyorhinis SK76</name>
    <dbReference type="NCBI Taxonomy" id="1118964"/>
    <lineage>
        <taxon>Bacteria</taxon>
        <taxon>Bacillati</taxon>
        <taxon>Mycoplasmatota</taxon>
        <taxon>Mycoplasmoidales</taxon>
        <taxon>Metamycoplasmataceae</taxon>
        <taxon>Mesomycoplasma</taxon>
    </lineage>
</organism>